<keyword evidence="1" id="KW-1133">Transmembrane helix</keyword>
<sequence length="75" mass="9043">VEKLIKFRMLGARMTEIPFVLGYDKKKTPSKMLTSITTLGYLVMIIKYIYPWGKTGKEWRRKITEFRRELQEKEK</sequence>
<dbReference type="EMBL" id="BARV01011899">
    <property type="protein sequence ID" value="GAI13460.1"/>
    <property type="molecule type" value="Genomic_DNA"/>
</dbReference>
<name>X1MFM0_9ZZZZ</name>
<feature type="transmembrane region" description="Helical" evidence="1">
    <location>
        <begin position="32"/>
        <end position="50"/>
    </location>
</feature>
<dbReference type="AlphaFoldDB" id="X1MFM0"/>
<protein>
    <submittedName>
        <fullName evidence="2">Uncharacterized protein</fullName>
    </submittedName>
</protein>
<comment type="caution">
    <text evidence="2">The sequence shown here is derived from an EMBL/GenBank/DDBJ whole genome shotgun (WGS) entry which is preliminary data.</text>
</comment>
<organism evidence="2">
    <name type="scientific">marine sediment metagenome</name>
    <dbReference type="NCBI Taxonomy" id="412755"/>
    <lineage>
        <taxon>unclassified sequences</taxon>
        <taxon>metagenomes</taxon>
        <taxon>ecological metagenomes</taxon>
    </lineage>
</organism>
<evidence type="ECO:0000256" key="1">
    <source>
        <dbReference type="SAM" id="Phobius"/>
    </source>
</evidence>
<accession>X1MFM0</accession>
<reference evidence="2" key="1">
    <citation type="journal article" date="2014" name="Front. Microbiol.">
        <title>High frequency of phylogenetically diverse reductive dehalogenase-homologous genes in deep subseafloor sedimentary metagenomes.</title>
        <authorList>
            <person name="Kawai M."/>
            <person name="Futagami T."/>
            <person name="Toyoda A."/>
            <person name="Takaki Y."/>
            <person name="Nishi S."/>
            <person name="Hori S."/>
            <person name="Arai W."/>
            <person name="Tsubouchi T."/>
            <person name="Morono Y."/>
            <person name="Uchiyama I."/>
            <person name="Ito T."/>
            <person name="Fujiyama A."/>
            <person name="Inagaki F."/>
            <person name="Takami H."/>
        </authorList>
    </citation>
    <scope>NUCLEOTIDE SEQUENCE</scope>
    <source>
        <strain evidence="2">Expedition CK06-06</strain>
    </source>
</reference>
<evidence type="ECO:0000313" key="2">
    <source>
        <dbReference type="EMBL" id="GAI13460.1"/>
    </source>
</evidence>
<keyword evidence="1" id="KW-0812">Transmembrane</keyword>
<keyword evidence="1" id="KW-0472">Membrane</keyword>
<gene>
    <name evidence="2" type="ORF">S06H3_22316</name>
</gene>
<feature type="non-terminal residue" evidence="2">
    <location>
        <position position="1"/>
    </location>
</feature>
<proteinExistence type="predicted"/>